<dbReference type="EMBL" id="LYVJ01000001">
    <property type="protein sequence ID" value="OBU70424.1"/>
    <property type="molecule type" value="Genomic_DNA"/>
</dbReference>
<gene>
    <name evidence="1" type="ORF">A9K58_00280</name>
</gene>
<evidence type="ECO:0000313" key="1">
    <source>
        <dbReference type="EMBL" id="OBU70424.1"/>
    </source>
</evidence>
<name>A0A1A6Y6B5_STEMA</name>
<proteinExistence type="predicted"/>
<sequence>MSRGVDVLAVLDRQLRDRADRAARYGKQADKAAAKHGGRQITADRMAEHARILLAELRSMRAPLIELRSAARASLAARDLTDQVMADERLLAALAAFESEDACAF</sequence>
<dbReference type="Proteomes" id="UP000092256">
    <property type="component" value="Unassembled WGS sequence"/>
</dbReference>
<dbReference type="AlphaFoldDB" id="A0A1A6Y6B5"/>
<reference evidence="1 2" key="1">
    <citation type="submission" date="2016-05" db="EMBL/GenBank/DDBJ databases">
        <title>Draft Genome Sequences of Stenotrophomonas maltophilia Strains Sm32COP, Sm41DVV, Sm46PAILV, SmF3, SmF22, SmSOFb1 and SmCVFa1, Isolated from Different Manures, in France.</title>
        <authorList>
            <person name="Nazaret S."/>
            <person name="Bodilis J."/>
        </authorList>
    </citation>
    <scope>NUCLEOTIDE SEQUENCE [LARGE SCALE GENOMIC DNA]</scope>
    <source>
        <strain evidence="1 2">Sm46PAILV</strain>
    </source>
</reference>
<protein>
    <submittedName>
        <fullName evidence="1">Uncharacterized protein</fullName>
    </submittedName>
</protein>
<evidence type="ECO:0000313" key="2">
    <source>
        <dbReference type="Proteomes" id="UP000092256"/>
    </source>
</evidence>
<dbReference type="RefSeq" id="WP_065197423.1">
    <property type="nucleotide sequence ID" value="NZ_LYVJ01000001.1"/>
</dbReference>
<organism evidence="1 2">
    <name type="scientific">Stenotrophomonas maltophilia</name>
    <name type="common">Pseudomonas maltophilia</name>
    <name type="synonym">Xanthomonas maltophilia</name>
    <dbReference type="NCBI Taxonomy" id="40324"/>
    <lineage>
        <taxon>Bacteria</taxon>
        <taxon>Pseudomonadati</taxon>
        <taxon>Pseudomonadota</taxon>
        <taxon>Gammaproteobacteria</taxon>
        <taxon>Lysobacterales</taxon>
        <taxon>Lysobacteraceae</taxon>
        <taxon>Stenotrophomonas</taxon>
        <taxon>Stenotrophomonas maltophilia group</taxon>
    </lineage>
</organism>
<comment type="caution">
    <text evidence="1">The sequence shown here is derived from an EMBL/GenBank/DDBJ whole genome shotgun (WGS) entry which is preliminary data.</text>
</comment>
<accession>A0A1A6Y6B5</accession>